<reference evidence="1 2" key="1">
    <citation type="submission" date="2019-05" db="EMBL/GenBank/DDBJ databases">
        <title>Another draft genome of Portunus trituberculatus and its Hox gene families provides insights of decapod evolution.</title>
        <authorList>
            <person name="Jeong J.-H."/>
            <person name="Song I."/>
            <person name="Kim S."/>
            <person name="Choi T."/>
            <person name="Kim D."/>
            <person name="Ryu S."/>
            <person name="Kim W."/>
        </authorList>
    </citation>
    <scope>NUCLEOTIDE SEQUENCE [LARGE SCALE GENOMIC DNA]</scope>
    <source>
        <tissue evidence="1">Muscle</tissue>
    </source>
</reference>
<proteinExistence type="predicted"/>
<protein>
    <submittedName>
        <fullName evidence="1">Uncharacterized protein</fullName>
    </submittedName>
</protein>
<dbReference type="OrthoDB" id="6340939at2759"/>
<comment type="caution">
    <text evidence="1">The sequence shown here is derived from an EMBL/GenBank/DDBJ whole genome shotgun (WGS) entry which is preliminary data.</text>
</comment>
<accession>A0A5B7IXS7</accession>
<dbReference type="AlphaFoldDB" id="A0A5B7IXS7"/>
<dbReference type="Proteomes" id="UP000324222">
    <property type="component" value="Unassembled WGS sequence"/>
</dbReference>
<evidence type="ECO:0000313" key="2">
    <source>
        <dbReference type="Proteomes" id="UP000324222"/>
    </source>
</evidence>
<keyword evidence="2" id="KW-1185">Reference proteome</keyword>
<evidence type="ECO:0000313" key="1">
    <source>
        <dbReference type="EMBL" id="MPC89310.1"/>
    </source>
</evidence>
<dbReference type="EMBL" id="VSRR010080584">
    <property type="protein sequence ID" value="MPC89310.1"/>
    <property type="molecule type" value="Genomic_DNA"/>
</dbReference>
<name>A0A5B7IXS7_PORTR</name>
<sequence>MGTVEVDMDTVEVVMDTVEADMEVDMVAGSMAMDRGMEDLVVDMGVLEVDTGVPEVDMVVGSLMAGMEEGSVGVTASRSVMGGMAGNNSSENKDWKKKGDTEELKKIELKYKEGGEEEEVEEEEVELLLGEDHLGCARMLVCELASRSPGLLPPPHQAVLSFVRSEGSRNLNMKPGDERANQSEAASGMARLWKASEEGRGGAQCSKLYPKCPFTANGVMEIVREVAEAQ</sequence>
<organism evidence="1 2">
    <name type="scientific">Portunus trituberculatus</name>
    <name type="common">Swimming crab</name>
    <name type="synonym">Neptunus trituberculatus</name>
    <dbReference type="NCBI Taxonomy" id="210409"/>
    <lineage>
        <taxon>Eukaryota</taxon>
        <taxon>Metazoa</taxon>
        <taxon>Ecdysozoa</taxon>
        <taxon>Arthropoda</taxon>
        <taxon>Crustacea</taxon>
        <taxon>Multicrustacea</taxon>
        <taxon>Malacostraca</taxon>
        <taxon>Eumalacostraca</taxon>
        <taxon>Eucarida</taxon>
        <taxon>Decapoda</taxon>
        <taxon>Pleocyemata</taxon>
        <taxon>Brachyura</taxon>
        <taxon>Eubrachyura</taxon>
        <taxon>Portunoidea</taxon>
        <taxon>Portunidae</taxon>
        <taxon>Portuninae</taxon>
        <taxon>Portunus</taxon>
    </lineage>
</organism>
<gene>
    <name evidence="1" type="ORF">E2C01_084250</name>
</gene>